<evidence type="ECO:0000259" key="1">
    <source>
        <dbReference type="Pfam" id="PF10646"/>
    </source>
</evidence>
<evidence type="ECO:0000313" key="3">
    <source>
        <dbReference type="Proteomes" id="UP000272474"/>
    </source>
</evidence>
<sequence>MAATAALAGCGISDAGPRNAGAPAVGGLNREGSELVRVYFLTPDGPWPATRPAPPGAGPQQALDALLGGPTAQERARGLDTALPAGSRVGVQTSAGTVDLRLPWTVAELAGAAVSQLVCTAAAAPGIPGGKPPVDVVVRVHEAGFEGSPWEVGCDETGTVVPRGHAPSG</sequence>
<dbReference type="InterPro" id="IPR019606">
    <property type="entry name" value="GerMN"/>
</dbReference>
<name>A0A3A9Z0K7_9ACTN</name>
<organism evidence="2 3">
    <name type="scientific">Streptomyces hoynatensis</name>
    <dbReference type="NCBI Taxonomy" id="1141874"/>
    <lineage>
        <taxon>Bacteria</taxon>
        <taxon>Bacillati</taxon>
        <taxon>Actinomycetota</taxon>
        <taxon>Actinomycetes</taxon>
        <taxon>Kitasatosporales</taxon>
        <taxon>Streptomycetaceae</taxon>
        <taxon>Streptomyces</taxon>
    </lineage>
</organism>
<dbReference type="EMBL" id="RBAL01000009">
    <property type="protein sequence ID" value="RKN40956.1"/>
    <property type="molecule type" value="Genomic_DNA"/>
</dbReference>
<dbReference type="OrthoDB" id="3533398at2"/>
<accession>A0A3A9Z0K7</accession>
<dbReference type="AlphaFoldDB" id="A0A3A9Z0K7"/>
<dbReference type="Proteomes" id="UP000272474">
    <property type="component" value="Unassembled WGS sequence"/>
</dbReference>
<keyword evidence="3" id="KW-1185">Reference proteome</keyword>
<feature type="domain" description="GerMN" evidence="1">
    <location>
        <begin position="38"/>
        <end position="127"/>
    </location>
</feature>
<dbReference type="Pfam" id="PF10646">
    <property type="entry name" value="Germane"/>
    <property type="match status" value="1"/>
</dbReference>
<protein>
    <recommendedName>
        <fullName evidence="1">GerMN domain-containing protein</fullName>
    </recommendedName>
</protein>
<proteinExistence type="predicted"/>
<comment type="caution">
    <text evidence="2">The sequence shown here is derived from an EMBL/GenBank/DDBJ whole genome shotgun (WGS) entry which is preliminary data.</text>
</comment>
<gene>
    <name evidence="2" type="ORF">D7294_17290</name>
</gene>
<reference evidence="2 3" key="1">
    <citation type="journal article" date="2014" name="Int. J. Syst. Evol. Microbiol.">
        <title>Streptomyces hoynatensis sp. nov., isolated from deep marine sediment.</title>
        <authorList>
            <person name="Veyisoglu A."/>
            <person name="Sahin N."/>
        </authorList>
    </citation>
    <scope>NUCLEOTIDE SEQUENCE [LARGE SCALE GENOMIC DNA]</scope>
    <source>
        <strain evidence="2 3">KCTC 29097</strain>
    </source>
</reference>
<evidence type="ECO:0000313" key="2">
    <source>
        <dbReference type="EMBL" id="RKN40956.1"/>
    </source>
</evidence>